<dbReference type="PANTHER" id="PTHR42951">
    <property type="entry name" value="METALLO-BETA-LACTAMASE DOMAIN-CONTAINING"/>
    <property type="match status" value="1"/>
</dbReference>
<feature type="domain" description="Metallo-beta-lactamase" evidence="2">
    <location>
        <begin position="48"/>
        <end position="323"/>
    </location>
</feature>
<accession>A0A8D0NTZ8</accession>
<dbReference type="Pfam" id="PF00753">
    <property type="entry name" value="Lactamase_B"/>
    <property type="match status" value="1"/>
</dbReference>
<feature type="region of interest" description="Disordered" evidence="1">
    <location>
        <begin position="71"/>
        <end position="96"/>
    </location>
</feature>
<evidence type="ECO:0000313" key="4">
    <source>
        <dbReference type="Proteomes" id="UP000694726"/>
    </source>
</evidence>
<name>A0A8D0NTZ8_PIG</name>
<dbReference type="Proteomes" id="UP000694725">
    <property type="component" value="Unplaced"/>
</dbReference>
<dbReference type="PANTHER" id="PTHR42951:SF4">
    <property type="entry name" value="ACYL-COENZYME A THIOESTERASE MBLAC2"/>
    <property type="match status" value="1"/>
</dbReference>
<dbReference type="Proteomes" id="UP000694726">
    <property type="component" value="Unplaced"/>
</dbReference>
<dbReference type="Ensembl" id="ENSSSCT00015054623.1">
    <property type="protein sequence ID" value="ENSSSCP00015021901.1"/>
    <property type="gene ID" value="ENSSSCG00015040944.1"/>
</dbReference>
<protein>
    <submittedName>
        <fullName evidence="3">Metallo-beta-lactamase domain containing 2</fullName>
    </submittedName>
</protein>
<dbReference type="Gene3D" id="3.60.15.10">
    <property type="entry name" value="Ribonuclease Z/Hydroxyacylglutathione hydrolase-like"/>
    <property type="match status" value="1"/>
</dbReference>
<dbReference type="InterPro" id="IPR036866">
    <property type="entry name" value="RibonucZ/Hydroxyglut_hydro"/>
</dbReference>
<dbReference type="SUPFAM" id="SSF56281">
    <property type="entry name" value="Metallo-hydrolase/oxidoreductase"/>
    <property type="match status" value="1"/>
</dbReference>
<evidence type="ECO:0000313" key="3">
    <source>
        <dbReference type="Ensembl" id="ENSSSCP00015021901.1"/>
    </source>
</evidence>
<sequence>MNLHSCLPRSFPRAPLTPPPTHSISSQPLHCLLCYLLTKSRSLRKLCGRSAGRQGRGADRRFRRRVLVPPLEKRAPPSTRPQNRVPIAPVSSAHSLGKPRPLGRELFIPWREPYRSNLLGLTLSAPAGSAHHGARCVGGPGAFQTWPLPSTVKHLADREAKEDAACRPLLAVATHVHFDHSGGLYQFDRVAVHHAEAEALARGDNFETVTWLSDSEVVRAPSPGWRARQFRVQAVQPTLILQDGDVINLGDRQLTVMHMPGHSRGSICLHDKDRKILFSGDVVYDGSLIDWLPYSRISDYIGTCERLIELVDRGLVEKVLPGHFNTFGAERLFRLASNYISKAGICHKVSTFAMRSLASLALRVTNSRTSA</sequence>
<feature type="region of interest" description="Disordered" evidence="1">
    <location>
        <begin position="1"/>
        <end position="25"/>
    </location>
</feature>
<proteinExistence type="predicted"/>
<dbReference type="InterPro" id="IPR001279">
    <property type="entry name" value="Metallo-B-lactamas"/>
</dbReference>
<dbReference type="CDD" id="cd07712">
    <property type="entry name" value="MBLAC2-like_MBL-fold"/>
    <property type="match status" value="1"/>
</dbReference>
<reference evidence="3" key="1">
    <citation type="submission" date="2025-05" db="UniProtKB">
        <authorList>
            <consortium name="Ensembl"/>
        </authorList>
    </citation>
    <scope>IDENTIFICATION</scope>
</reference>
<organism evidence="3 4">
    <name type="scientific">Sus scrofa</name>
    <name type="common">Pig</name>
    <dbReference type="NCBI Taxonomy" id="9823"/>
    <lineage>
        <taxon>Eukaryota</taxon>
        <taxon>Metazoa</taxon>
        <taxon>Chordata</taxon>
        <taxon>Craniata</taxon>
        <taxon>Vertebrata</taxon>
        <taxon>Euteleostomi</taxon>
        <taxon>Mammalia</taxon>
        <taxon>Eutheria</taxon>
        <taxon>Laurasiatheria</taxon>
        <taxon>Artiodactyla</taxon>
        <taxon>Suina</taxon>
        <taxon>Suidae</taxon>
        <taxon>Sus</taxon>
    </lineage>
</organism>
<evidence type="ECO:0000256" key="1">
    <source>
        <dbReference type="SAM" id="MobiDB-lite"/>
    </source>
</evidence>
<dbReference type="AlphaFoldDB" id="A0A8D0NTZ8"/>
<dbReference type="InterPro" id="IPR050855">
    <property type="entry name" value="NDM-1-like"/>
</dbReference>
<dbReference type="Ensembl" id="ENSSSCT00065009040.1">
    <property type="protein sequence ID" value="ENSSSCP00065003785.1"/>
    <property type="gene ID" value="ENSSSCG00065006734.1"/>
</dbReference>
<evidence type="ECO:0000259" key="2">
    <source>
        <dbReference type="SMART" id="SM00849"/>
    </source>
</evidence>
<gene>
    <name evidence="3" type="primary">MBLAC2</name>
</gene>
<dbReference type="SMART" id="SM00849">
    <property type="entry name" value="Lactamase_B"/>
    <property type="match status" value="1"/>
</dbReference>